<evidence type="ECO:0000256" key="5">
    <source>
        <dbReference type="ARBA" id="ARBA00022801"/>
    </source>
</evidence>
<name>A0A0V8CY10_LACLL</name>
<dbReference type="GO" id="GO:0045892">
    <property type="term" value="P:negative regulation of DNA-templated transcription"/>
    <property type="evidence" value="ECO:0007669"/>
    <property type="project" value="TreeGrafter"/>
</dbReference>
<dbReference type="PANTHER" id="PTHR38039:SF1">
    <property type="entry name" value="TOXIN YOEB"/>
    <property type="match status" value="1"/>
</dbReference>
<dbReference type="PANTHER" id="PTHR38039">
    <property type="entry name" value="TOXIN YOEB"/>
    <property type="match status" value="1"/>
</dbReference>
<protein>
    <recommendedName>
        <fullName evidence="7">Endoribonuclease YoeB</fullName>
    </recommendedName>
    <alternativeName>
        <fullName evidence="6">Putative mRNA interferase YoeB</fullName>
    </alternativeName>
</protein>
<evidence type="ECO:0000256" key="3">
    <source>
        <dbReference type="ARBA" id="ARBA00022722"/>
    </source>
</evidence>
<sequence length="91" mass="10698">MIVSWTDGAWEQFEYWLDTDKKIVKKIRALIKDTKRNGYGGIGKPEPLKDDLQGLWSKRIDIEHRFIFFISGADDEEQTLHVLAVKYHYGK</sequence>
<dbReference type="GO" id="GO:0006401">
    <property type="term" value="P:RNA catabolic process"/>
    <property type="evidence" value="ECO:0007669"/>
    <property type="project" value="InterPro"/>
</dbReference>
<evidence type="ECO:0000256" key="1">
    <source>
        <dbReference type="ARBA" id="ARBA00008172"/>
    </source>
</evidence>
<evidence type="ECO:0000256" key="6">
    <source>
        <dbReference type="ARBA" id="ARBA00030388"/>
    </source>
</evidence>
<proteinExistence type="inferred from homology"/>
<evidence type="ECO:0000256" key="7">
    <source>
        <dbReference type="ARBA" id="ARBA00050056"/>
    </source>
</evidence>
<reference evidence="9" key="1">
    <citation type="submission" date="2015-10" db="EMBL/GenBank/DDBJ databases">
        <title>Draft Genome Sequences of 11 Lactococcus lactis subspecies cremoris strains.</title>
        <authorList>
            <person name="Wels M."/>
            <person name="Backus L."/>
            <person name="Boekhorst J."/>
            <person name="Dijkstra A."/>
            <person name="Beerthuizen M."/>
            <person name="Kelly W."/>
            <person name="Siezen R."/>
            <person name="Bachmann H."/>
            <person name="Van Hijum S."/>
        </authorList>
    </citation>
    <scope>NUCLEOTIDE SEQUENCE [LARGE SCALE GENOMIC DNA]</scope>
    <source>
        <strain evidence="9">LMG8520</strain>
    </source>
</reference>
<dbReference type="NCBIfam" id="TIGR02116">
    <property type="entry name" value="toxin_Txe_YoeB"/>
    <property type="match status" value="1"/>
</dbReference>
<dbReference type="Proteomes" id="UP000054230">
    <property type="component" value="Unassembled WGS sequence"/>
</dbReference>
<keyword evidence="5" id="KW-0378">Hydrolase</keyword>
<dbReference type="InterPro" id="IPR035093">
    <property type="entry name" value="RelE/ParE_toxin_dom_sf"/>
</dbReference>
<gene>
    <name evidence="8" type="ORF">LMG8520_2379</name>
</gene>
<dbReference type="EMBL" id="LKLP01000119">
    <property type="protein sequence ID" value="KSU05793.1"/>
    <property type="molecule type" value="Genomic_DNA"/>
</dbReference>
<keyword evidence="2" id="KW-1277">Toxin-antitoxin system</keyword>
<evidence type="ECO:0000256" key="2">
    <source>
        <dbReference type="ARBA" id="ARBA00022649"/>
    </source>
</evidence>
<evidence type="ECO:0000256" key="4">
    <source>
        <dbReference type="ARBA" id="ARBA00022759"/>
    </source>
</evidence>
<dbReference type="SUPFAM" id="SSF143011">
    <property type="entry name" value="RelE-like"/>
    <property type="match status" value="1"/>
</dbReference>
<dbReference type="RefSeq" id="WP_058210469.1">
    <property type="nucleotide sequence ID" value="NZ_LKLP01000119.1"/>
</dbReference>
<comment type="caution">
    <text evidence="8">The sequence shown here is derived from an EMBL/GenBank/DDBJ whole genome shotgun (WGS) entry which is preliminary data.</text>
</comment>
<dbReference type="GO" id="GO:0016787">
    <property type="term" value="F:hydrolase activity"/>
    <property type="evidence" value="ECO:0007669"/>
    <property type="project" value="UniProtKB-KW"/>
</dbReference>
<dbReference type="Pfam" id="PF06769">
    <property type="entry name" value="YoeB_toxin"/>
    <property type="match status" value="1"/>
</dbReference>
<keyword evidence="4" id="KW-0255">Endonuclease</keyword>
<dbReference type="PATRIC" id="fig|1360.106.peg.1136"/>
<dbReference type="Gene3D" id="3.30.2310.20">
    <property type="entry name" value="RelE-like"/>
    <property type="match status" value="1"/>
</dbReference>
<organism evidence="8 9">
    <name type="scientific">Lactococcus lactis subsp. lactis</name>
    <name type="common">Streptococcus lactis</name>
    <dbReference type="NCBI Taxonomy" id="1360"/>
    <lineage>
        <taxon>Bacteria</taxon>
        <taxon>Bacillati</taxon>
        <taxon>Bacillota</taxon>
        <taxon>Bacilli</taxon>
        <taxon>Lactobacillales</taxon>
        <taxon>Streptococcaceae</taxon>
        <taxon>Lactococcus</taxon>
    </lineage>
</organism>
<dbReference type="InterPro" id="IPR009614">
    <property type="entry name" value="YoeB_toxin"/>
</dbReference>
<evidence type="ECO:0000313" key="9">
    <source>
        <dbReference type="Proteomes" id="UP000054230"/>
    </source>
</evidence>
<keyword evidence="3" id="KW-0540">Nuclease</keyword>
<accession>A0A0V8CY10</accession>
<evidence type="ECO:0000313" key="8">
    <source>
        <dbReference type="EMBL" id="KSU05793.1"/>
    </source>
</evidence>
<comment type="similarity">
    <text evidence="1">Belongs to the YoeB family.</text>
</comment>
<dbReference type="GO" id="GO:0004519">
    <property type="term" value="F:endonuclease activity"/>
    <property type="evidence" value="ECO:0007669"/>
    <property type="project" value="UniProtKB-KW"/>
</dbReference>
<dbReference type="AlphaFoldDB" id="A0A0V8CY10"/>